<dbReference type="EMBL" id="AXCJ01000005">
    <property type="protein sequence ID" value="ETO91305.1"/>
    <property type="molecule type" value="Genomic_DNA"/>
</dbReference>
<dbReference type="InterPro" id="IPR033690">
    <property type="entry name" value="Adenylat_kinase_CS"/>
</dbReference>
<feature type="binding site" evidence="5">
    <location>
        <position position="87"/>
    </location>
    <ligand>
        <name>AMP</name>
        <dbReference type="ChEBI" id="CHEBI:456215"/>
    </ligand>
</feature>
<evidence type="ECO:0000256" key="4">
    <source>
        <dbReference type="ARBA" id="ARBA00022777"/>
    </source>
</evidence>
<proteinExistence type="inferred from homology"/>
<dbReference type="PATRIC" id="fig|1401685.3.peg.503"/>
<dbReference type="PROSITE" id="PS00113">
    <property type="entry name" value="ADENYLATE_KINASE"/>
    <property type="match status" value="1"/>
</dbReference>
<dbReference type="HAMAP" id="MF_00235">
    <property type="entry name" value="Adenylate_kinase_Adk"/>
    <property type="match status" value="1"/>
</dbReference>
<dbReference type="Gene3D" id="3.40.50.300">
    <property type="entry name" value="P-loop containing nucleotide triphosphate hydrolases"/>
    <property type="match status" value="1"/>
</dbReference>
<dbReference type="PANTHER" id="PTHR23359">
    <property type="entry name" value="NUCLEOTIDE KINASE"/>
    <property type="match status" value="1"/>
</dbReference>
<feature type="binding site" evidence="5">
    <location>
        <begin position="12"/>
        <end position="17"/>
    </location>
    <ligand>
        <name>ATP</name>
        <dbReference type="ChEBI" id="CHEBI:30616"/>
    </ligand>
</feature>
<dbReference type="UniPathway" id="UPA00588">
    <property type="reaction ID" value="UER00649"/>
</dbReference>
<feature type="binding site" evidence="5">
    <location>
        <position position="38"/>
    </location>
    <ligand>
        <name>AMP</name>
        <dbReference type="ChEBI" id="CHEBI:456215"/>
    </ligand>
</feature>
<evidence type="ECO:0000256" key="6">
    <source>
        <dbReference type="RuleBase" id="RU003330"/>
    </source>
</evidence>
<comment type="caution">
    <text evidence="8">The sequence shown here is derived from an EMBL/GenBank/DDBJ whole genome shotgun (WGS) entry which is preliminary data.</text>
</comment>
<comment type="domain">
    <text evidence="5">Consists of three domains, a large central CORE domain and two small peripheral domains, NMPbind and LID, which undergo movements during catalysis. The LID domain closes over the site of phosphoryl transfer upon ATP binding. Assembling and dissambling the active center during each catalytic cycle provides an effective means to prevent ATP hydrolysis.</text>
</comment>
<comment type="similarity">
    <text evidence="5 6">Belongs to the adenylate kinase family.</text>
</comment>
<evidence type="ECO:0000313" key="8">
    <source>
        <dbReference type="EMBL" id="ETO91305.1"/>
    </source>
</evidence>
<dbReference type="PRINTS" id="PR00094">
    <property type="entry name" value="ADENYLTKNASE"/>
</dbReference>
<comment type="caution">
    <text evidence="5">Lacks conserved residue(s) required for the propagation of feature annotation.</text>
</comment>
<dbReference type="STRING" id="1401685.P857_214"/>
<evidence type="ECO:0000256" key="1">
    <source>
        <dbReference type="ARBA" id="ARBA00022679"/>
    </source>
</evidence>
<reference evidence="8 9" key="1">
    <citation type="journal article" date="2013" name="PLoS ONE">
        <title>Bacterial endosymbiosis in a chordate host: long-term co-evolution and conservation of secondary metabolism.</title>
        <authorList>
            <person name="Kwan J.C."/>
            <person name="Schmidt E.W."/>
        </authorList>
    </citation>
    <scope>NUCLEOTIDE SEQUENCE [LARGE SCALE GENOMIC DNA]</scope>
    <source>
        <strain evidence="9">L6</strain>
    </source>
</reference>
<comment type="pathway">
    <text evidence="5">Purine metabolism; AMP biosynthesis via salvage pathway; AMP from ADP: step 1/1.</text>
</comment>
<feature type="binding site" evidence="5">
    <location>
        <position position="162"/>
    </location>
    <ligand>
        <name>AMP</name>
        <dbReference type="ChEBI" id="CHEBI:456215"/>
    </ligand>
</feature>
<dbReference type="InterPro" id="IPR000850">
    <property type="entry name" value="Adenylat/UMP-CMP_kin"/>
</dbReference>
<dbReference type="GO" id="GO:0044209">
    <property type="term" value="P:AMP salvage"/>
    <property type="evidence" value="ECO:0007669"/>
    <property type="project" value="UniProtKB-UniRule"/>
</dbReference>
<keyword evidence="5 7" id="KW-0067">ATP-binding</keyword>
<dbReference type="Pfam" id="PF00406">
    <property type="entry name" value="ADK"/>
    <property type="match status" value="1"/>
</dbReference>
<dbReference type="GO" id="GO:0005524">
    <property type="term" value="F:ATP binding"/>
    <property type="evidence" value="ECO:0007669"/>
    <property type="project" value="UniProtKB-UniRule"/>
</dbReference>
<sequence length="203" mass="22988">MNKNMLFLGLPGSGKGTQASLLRMHHGYEVVDAGHIVRNSKEFSEFKKTVNKGDLLSDSVINSVMSSYLFNLSHSFVLDGYPRTIGQAEFLNSFLVDNQLHLDVVFQFVMDENKVIQRISNRYICEKCYNVINQDHNICSICGSKNFVRRGDDSDLDIVKHRVLVYTNTVSGLLEYYSDRLVKIDASLSIDDVNKLIVDVVLD</sequence>
<keyword evidence="2 5" id="KW-0545">Nucleotide biosynthesis</keyword>
<dbReference type="CDD" id="cd01428">
    <property type="entry name" value="ADK"/>
    <property type="match status" value="1"/>
</dbReference>
<comment type="function">
    <text evidence="5">Catalyzes the reversible transfer of the terminal phosphate group between ATP and AMP. Plays an important role in cellular energy homeostasis and in adenine nucleotide metabolism.</text>
</comment>
<keyword evidence="5" id="KW-0963">Cytoplasm</keyword>
<organism evidence="8 9">
    <name type="scientific">Candidatus Xenolissoclinum pacificiensis L6</name>
    <dbReference type="NCBI Taxonomy" id="1401685"/>
    <lineage>
        <taxon>Bacteria</taxon>
        <taxon>Pseudomonadati</taxon>
        <taxon>Pseudomonadota</taxon>
        <taxon>Alphaproteobacteria</taxon>
        <taxon>Rickettsiales</taxon>
        <taxon>Anaplasmataceae</taxon>
        <taxon>Candidatus Xenolissoclinum</taxon>
    </lineage>
</organism>
<gene>
    <name evidence="5" type="primary">adk</name>
    <name evidence="8" type="ORF">P857_214</name>
</gene>
<feature type="binding site" evidence="5">
    <location>
        <begin position="54"/>
        <end position="56"/>
    </location>
    <ligand>
        <name>AMP</name>
        <dbReference type="ChEBI" id="CHEBI:456215"/>
    </ligand>
</feature>
<dbReference type="InterPro" id="IPR027417">
    <property type="entry name" value="P-loop_NTPase"/>
</dbReference>
<comment type="subcellular location">
    <subcellularLocation>
        <location evidence="5 7">Cytoplasm</location>
    </subcellularLocation>
</comment>
<protein>
    <recommendedName>
        <fullName evidence="5 7">Adenylate kinase</fullName>
        <shortName evidence="5">AK</shortName>
        <ecNumber evidence="5 7">2.7.4.3</ecNumber>
    </recommendedName>
    <alternativeName>
        <fullName evidence="5">ATP-AMP transphosphorylase</fullName>
    </alternativeName>
    <alternativeName>
        <fullName evidence="5">ATP:AMP phosphotransferase</fullName>
    </alternativeName>
    <alternativeName>
        <fullName evidence="5">Adenylate monophosphate kinase</fullName>
    </alternativeName>
</protein>
<feature type="binding site" evidence="5">
    <location>
        <position position="188"/>
    </location>
    <ligand>
        <name>ATP</name>
        <dbReference type="ChEBI" id="CHEBI:30616"/>
    </ligand>
</feature>
<feature type="binding site" evidence="5">
    <location>
        <position position="150"/>
    </location>
    <ligand>
        <name>AMP</name>
        <dbReference type="ChEBI" id="CHEBI:456215"/>
    </ligand>
</feature>
<dbReference type="AlphaFoldDB" id="W2UZN2"/>
<dbReference type="Proteomes" id="UP000018951">
    <property type="component" value="Unassembled WGS sequence"/>
</dbReference>
<feature type="binding site" evidence="5">
    <location>
        <position position="122"/>
    </location>
    <ligand>
        <name>ATP</name>
        <dbReference type="ChEBI" id="CHEBI:30616"/>
    </ligand>
</feature>
<keyword evidence="4 5" id="KW-0418">Kinase</keyword>
<feature type="binding site" evidence="5">
    <location>
        <begin position="80"/>
        <end position="83"/>
    </location>
    <ligand>
        <name>AMP</name>
        <dbReference type="ChEBI" id="CHEBI:456215"/>
    </ligand>
</feature>
<evidence type="ECO:0000256" key="3">
    <source>
        <dbReference type="ARBA" id="ARBA00022741"/>
    </source>
</evidence>
<keyword evidence="1 5" id="KW-0808">Transferase</keyword>
<comment type="subunit">
    <text evidence="5 7">Monomer.</text>
</comment>
<evidence type="ECO:0000256" key="2">
    <source>
        <dbReference type="ARBA" id="ARBA00022727"/>
    </source>
</evidence>
<name>W2UZN2_9RICK</name>
<evidence type="ECO:0000313" key="9">
    <source>
        <dbReference type="Proteomes" id="UP000018951"/>
    </source>
</evidence>
<keyword evidence="3 5" id="KW-0547">Nucleotide-binding</keyword>
<keyword evidence="9" id="KW-1185">Reference proteome</keyword>
<dbReference type="GO" id="GO:0004017">
    <property type="term" value="F:AMP kinase activity"/>
    <property type="evidence" value="ECO:0007669"/>
    <property type="project" value="UniProtKB-UniRule"/>
</dbReference>
<dbReference type="EC" id="2.7.4.3" evidence="5 7"/>
<accession>W2UZN2</accession>
<evidence type="ECO:0000256" key="5">
    <source>
        <dbReference type="HAMAP-Rule" id="MF_00235"/>
    </source>
</evidence>
<comment type="catalytic activity">
    <reaction evidence="5 7">
        <text>AMP + ATP = 2 ADP</text>
        <dbReference type="Rhea" id="RHEA:12973"/>
        <dbReference type="ChEBI" id="CHEBI:30616"/>
        <dbReference type="ChEBI" id="CHEBI:456215"/>
        <dbReference type="ChEBI" id="CHEBI:456216"/>
        <dbReference type="EC" id="2.7.4.3"/>
    </reaction>
</comment>
<evidence type="ECO:0000256" key="7">
    <source>
        <dbReference type="RuleBase" id="RU003331"/>
    </source>
</evidence>
<dbReference type="SUPFAM" id="SSF52540">
    <property type="entry name" value="P-loop containing nucleoside triphosphate hydrolases"/>
    <property type="match status" value="1"/>
</dbReference>
<dbReference type="GO" id="GO:0005737">
    <property type="term" value="C:cytoplasm"/>
    <property type="evidence" value="ECO:0007669"/>
    <property type="project" value="UniProtKB-SubCell"/>
</dbReference>